<gene>
    <name evidence="2" type="ORF">SAMN05421753_10991</name>
</gene>
<evidence type="ECO:0000256" key="1">
    <source>
        <dbReference type="SAM" id="MobiDB-lite"/>
    </source>
</evidence>
<sequence length="83" mass="9158">MNNFRNGKQDHLPMPDNQESIATKTLPGPAWSRRRALQQTASLGFLGMFFPAHPATAASTKPPELTKFEPVDTYPLFESDAGL</sequence>
<evidence type="ECO:0000313" key="2">
    <source>
        <dbReference type="EMBL" id="SFI46424.1"/>
    </source>
</evidence>
<dbReference type="AlphaFoldDB" id="A0A1I3IEK0"/>
<proteinExistence type="predicted"/>
<accession>A0A1I3IEK0</accession>
<organism evidence="2 3">
    <name type="scientific">Planctomicrobium piriforme</name>
    <dbReference type="NCBI Taxonomy" id="1576369"/>
    <lineage>
        <taxon>Bacteria</taxon>
        <taxon>Pseudomonadati</taxon>
        <taxon>Planctomycetota</taxon>
        <taxon>Planctomycetia</taxon>
        <taxon>Planctomycetales</taxon>
        <taxon>Planctomycetaceae</taxon>
        <taxon>Planctomicrobium</taxon>
    </lineage>
</organism>
<protein>
    <submittedName>
        <fullName evidence="2">Uncharacterized protein</fullName>
    </submittedName>
</protein>
<keyword evidence="3" id="KW-1185">Reference proteome</keyword>
<dbReference type="Proteomes" id="UP000199518">
    <property type="component" value="Unassembled WGS sequence"/>
</dbReference>
<dbReference type="STRING" id="1576369.SAMN05421753_10991"/>
<reference evidence="3" key="1">
    <citation type="submission" date="2016-10" db="EMBL/GenBank/DDBJ databases">
        <authorList>
            <person name="Varghese N."/>
            <person name="Submissions S."/>
        </authorList>
    </citation>
    <scope>NUCLEOTIDE SEQUENCE [LARGE SCALE GENOMIC DNA]</scope>
    <source>
        <strain evidence="3">DSM 26348</strain>
    </source>
</reference>
<name>A0A1I3IEK0_9PLAN</name>
<feature type="region of interest" description="Disordered" evidence="1">
    <location>
        <begin position="1"/>
        <end position="33"/>
    </location>
</feature>
<evidence type="ECO:0000313" key="3">
    <source>
        <dbReference type="Proteomes" id="UP000199518"/>
    </source>
</evidence>
<dbReference type="EMBL" id="FOQD01000009">
    <property type="protein sequence ID" value="SFI46424.1"/>
    <property type="molecule type" value="Genomic_DNA"/>
</dbReference>